<evidence type="ECO:0000256" key="10">
    <source>
        <dbReference type="ARBA" id="ARBA00023065"/>
    </source>
</evidence>
<evidence type="ECO:0000256" key="3">
    <source>
        <dbReference type="ARBA" id="ARBA00022568"/>
    </source>
</evidence>
<dbReference type="Pfam" id="PF21119">
    <property type="entry name" value="RYDR_Jsol"/>
    <property type="match status" value="1"/>
</dbReference>
<dbReference type="SUPFAM" id="SSF47473">
    <property type="entry name" value="EF-hand"/>
    <property type="match status" value="1"/>
</dbReference>
<dbReference type="InterPro" id="IPR014821">
    <property type="entry name" value="Ins145_P3_rcpt"/>
</dbReference>
<feature type="region of interest" description="Disordered" evidence="15">
    <location>
        <begin position="5968"/>
        <end position="6008"/>
    </location>
</feature>
<dbReference type="GO" id="GO:0033017">
    <property type="term" value="C:sarcoplasmic reticulum membrane"/>
    <property type="evidence" value="ECO:0007669"/>
    <property type="project" value="UniProtKB-SubCell"/>
</dbReference>
<dbReference type="PRINTS" id="PR00795">
    <property type="entry name" value="RYANODINER"/>
</dbReference>
<feature type="signal peptide" evidence="17">
    <location>
        <begin position="1"/>
        <end position="16"/>
    </location>
</feature>
<dbReference type="Pfam" id="PF01365">
    <property type="entry name" value="RYDR_ITPR"/>
    <property type="match status" value="2"/>
</dbReference>
<feature type="transmembrane region" description="Helical" evidence="16">
    <location>
        <begin position="5860"/>
        <end position="5883"/>
    </location>
</feature>
<dbReference type="WormBase" id="CBG19042a">
    <property type="protein sequence ID" value="CBP49080"/>
    <property type="gene ID" value="WBGene00038324"/>
    <property type="gene designation" value="Cbr-unc-68"/>
</dbReference>
<dbReference type="PANTHER" id="PTHR46399">
    <property type="entry name" value="B30.2/SPRY DOMAIN-CONTAINING PROTEIN"/>
    <property type="match status" value="1"/>
</dbReference>
<dbReference type="InterPro" id="IPR000073">
    <property type="entry name" value="AB_hydrolase_1"/>
</dbReference>
<evidence type="ECO:0000313" key="23">
    <source>
        <dbReference type="WormBase" id="CBG19042a"/>
    </source>
</evidence>
<feature type="transmembrane region" description="Helical" evidence="16">
    <location>
        <begin position="6392"/>
        <end position="6411"/>
    </location>
</feature>
<feature type="transmembrane region" description="Helical" evidence="16">
    <location>
        <begin position="6265"/>
        <end position="6287"/>
    </location>
</feature>
<dbReference type="SMART" id="SM00054">
    <property type="entry name" value="EFh"/>
    <property type="match status" value="2"/>
</dbReference>
<dbReference type="PROSITE" id="PS50188">
    <property type="entry name" value="B302_SPRY"/>
    <property type="match status" value="3"/>
</dbReference>
<dbReference type="FunFam" id="2.60.120.920:FF:000002">
    <property type="entry name" value="ryanodine receptor isoform X2"/>
    <property type="match status" value="1"/>
</dbReference>
<dbReference type="InterPro" id="IPR011992">
    <property type="entry name" value="EF-hand-dom_pair"/>
</dbReference>
<dbReference type="InterPro" id="IPR013662">
    <property type="entry name" value="RIH_assoc-dom"/>
</dbReference>
<keyword evidence="2" id="KW-0813">Transport</keyword>
<dbReference type="InterPro" id="IPR001870">
    <property type="entry name" value="B30.2/SPRY"/>
</dbReference>
<keyword evidence="9 16" id="KW-1133">Transmembrane helix</keyword>
<dbReference type="InterPro" id="IPR003877">
    <property type="entry name" value="SPRY_dom"/>
</dbReference>
<dbReference type="InterPro" id="IPR013333">
    <property type="entry name" value="Ryan_recept"/>
</dbReference>
<name>A8XUM8_CAEBR</name>
<evidence type="ECO:0000256" key="5">
    <source>
        <dbReference type="ARBA" id="ARBA00022692"/>
    </source>
</evidence>
<feature type="domain" description="B30.2/SPRY" evidence="18">
    <location>
        <begin position="2608"/>
        <end position="2821"/>
    </location>
</feature>
<dbReference type="GO" id="GO:0006629">
    <property type="term" value="P:lipid metabolic process"/>
    <property type="evidence" value="ECO:0007669"/>
    <property type="project" value="InterPro"/>
</dbReference>
<dbReference type="InterPro" id="IPR043136">
    <property type="entry name" value="B30.2/SPRY_sf"/>
</dbReference>
<feature type="region of interest" description="Disordered" evidence="15">
    <location>
        <begin position="23"/>
        <end position="47"/>
    </location>
</feature>
<keyword evidence="8" id="KW-0703">Sarcoplasmic reticulum</keyword>
<dbReference type="FunFam" id="1.25.10.30:FF:000002">
    <property type="entry name" value="ryanodine receptor isoform X2"/>
    <property type="match status" value="1"/>
</dbReference>
<dbReference type="InterPro" id="IPR029058">
    <property type="entry name" value="AB_hydrolase_fold"/>
</dbReference>
<dbReference type="InterPro" id="IPR036300">
    <property type="entry name" value="MIR_dom_sf"/>
</dbReference>
<dbReference type="SMART" id="SM00449">
    <property type="entry name" value="SPRY"/>
    <property type="match status" value="3"/>
</dbReference>
<dbReference type="SUPFAM" id="SSF49899">
    <property type="entry name" value="Concanavalin A-like lectins/glucanases"/>
    <property type="match status" value="2"/>
</dbReference>
<feature type="compositionally biased region" description="Basic and acidic residues" evidence="15">
    <location>
        <begin position="2468"/>
        <end position="2481"/>
    </location>
</feature>
<dbReference type="Gene3D" id="1.10.238.10">
    <property type="entry name" value="EF-hand"/>
    <property type="match status" value="1"/>
</dbReference>
<feature type="compositionally biased region" description="Basic and acidic residues" evidence="15">
    <location>
        <begin position="2488"/>
        <end position="2511"/>
    </location>
</feature>
<feature type="region of interest" description="Disordered" evidence="15">
    <location>
        <begin position="2328"/>
        <end position="2347"/>
    </location>
</feature>
<dbReference type="InterPro" id="IPR003032">
    <property type="entry name" value="Ryanodine_rcpt"/>
</dbReference>
<dbReference type="InterPro" id="IPR005821">
    <property type="entry name" value="Ion_trans_dom"/>
</dbReference>
<evidence type="ECO:0000256" key="2">
    <source>
        <dbReference type="ARBA" id="ARBA00022448"/>
    </source>
</evidence>
<dbReference type="FunFam" id="1.10.238.10:FF:000132">
    <property type="entry name" value="Ryanodine receptor 44F"/>
    <property type="match status" value="1"/>
</dbReference>
<dbReference type="FunFam" id="2.80.10.50:FF:000022">
    <property type="entry name" value="Ryanodine receptor, isoform E"/>
    <property type="match status" value="1"/>
</dbReference>
<dbReference type="FunFam" id="3.40.50.1820:FF:000632">
    <property type="entry name" value="Protein CBR-LIPL-6"/>
    <property type="match status" value="1"/>
</dbReference>
<dbReference type="Gene3D" id="2.60.120.920">
    <property type="match status" value="3"/>
</dbReference>
<comment type="catalytic activity">
    <reaction evidence="14">
        <text>Ca(2+)(in) = Ca(2+)(out)</text>
        <dbReference type="Rhea" id="RHEA:29671"/>
        <dbReference type="ChEBI" id="CHEBI:29108"/>
    </reaction>
</comment>
<dbReference type="FunFam" id="2.60.120.920:FF:000003">
    <property type="entry name" value="ryanodine receptor isoform X2"/>
    <property type="match status" value="1"/>
</dbReference>
<evidence type="ECO:0000256" key="6">
    <source>
        <dbReference type="ARBA" id="ARBA00022737"/>
    </source>
</evidence>
<dbReference type="Proteomes" id="UP000008549">
    <property type="component" value="Unassembled WGS sequence"/>
</dbReference>
<dbReference type="PROSITE" id="PS50222">
    <property type="entry name" value="EF_HAND_2"/>
    <property type="match status" value="1"/>
</dbReference>
<dbReference type="HOGENOM" id="CLU_000040_2_0_1"/>
<sequence length="6513" mass="743037">MKLIILILLLILYSLCDEITTSTSEEDTDMTATPSTTTPLLSTAQNPGLPKTSILPIALKSPVPTFSFSSLSTNDWLSSMPTVQTLLPPPIAPTTMEVPDKETFGFNSLTPLWTIPTKTPVISPINDSPIKPMQDVFPPFPTMPTLPTLAPFTFPTLPPPTTMKPLNITIDPEAIMDVPEIIAHWGYPVETHKVVTADGYILTLHRIPHGKSKHIAVTNSSFPNTKKLLEMRPRNPHPKCLNRSSFCNTDFFVRLRFGYSICRDRYIFADQGYDVWLGNMRGNTYSKQHVRMTSSDRRFWKFSWEEMARYDLPAMINYVLKNTRQSNLYYVGHSQGALTMFAKMSEDPEMSTKVRKFFALAPVARMSHVKGLFHDLGQIYEQYNLVYQVFGDGEFLTNNIFTKLLTDIFCDQAVNNPLCENFIFAVSGPNSNQFNNSRIGIYLAHNPAGTSSRNMLHFAQMVKTKRMSRFDFGKDLNSKIYGAPLPPEYDIRRINSSIYLFYSDFDWLANPKDVEGFLIPMLPTRSLKKATKLRDFNHNDFLWGMRARKEIYEKIINTIKLDQRRVKLQNSMDRFFEKEVNEDDEETEYRQWPFYTVFRSKSTTIREISERNETEPRLGVHLFSFCSKKKIETSINLKHPHNFPFVLSCSSFFFFFLAFPLWYHLHFVSFLTDEEQGGGEQDDVSFLRTSSSVRSEFYEILLSFSLEIRCNKKIVSERCCFIVTQREFFCPLGKKYAVNSKKSEASSFESYSVPFRLLSSSPLASFCAFISRPPSNFLSSTTHIQPINVFLGTPTEELTLSDFQTSHYPHQRVLLVFLITLSSIFSSSNFYRIYSKYVILYDNTSLYYIDIAEIVSSMFKVPLFKFSANSRRTFQKSSFVRPLFPVDDSDLSLENKQGSCFCRFDLASRLSFSFHLHPRICYVAHMAFCRPGPAYCFFVVFFLLADYSLFFVLMVTLQFSDKETPLFTLEVCSRQQNHRTRQKTAHKRKNTRYTTQYIHDHNYVTKGDIVCLSCVASHNRDGVLGSERVCLCTEGFGNRMCTLENVSDKDIPPDIAMCMLYIDNALSMRALQEMMSADSDHKSASGAGGHKTLLYGHAVQLKHVQSEMYLACLSSCSSNDKLAFDVGVQETNEGEACWWTIHPASKQRSEGEKVRVGDDVILVSVATERYLHMAYSKGYMVIASFHQTLWNIQSVSSGSMRTRNMGFLFGNDVLRLFHGNDECLTIPENWSEHPQHKSSSKKSENYFSMVIYEGGAAVTQARSLWRVELVRMKWHGALVGWEQVFRIKHITSGRYLGVLDNAVQLYHKEKADFELTAFVMCQNKDPKKQMLDEKEEEGMGNATIRYGETNAFIQHVKTQLWLSYQTSEVTKKGLGKVEEKKAVALKDGHMDDCYTFFMALEEESKSARVIRKCSSVLNKFLKGIDALQLEGNQSTDWTRVDLNEVLKLMEDLIEYFAQPNEEQDFEEKQNHLRALRSRQDLFQEEGVLNMILDTIDKFSQMEALPDFAGLIGEETHIKWEQISTYLYLLVAAMIKGNHYNCAQFASAQRLDWLFGRLSNPQSAEGILDVLYCVLTESPEALNMINEGHIRSVISLLEKVGRDPKVLDVLSSLCEGNGMAVRSSQNLITQYLLPGKDLLLQTSMRDHVSSMMPNVMLGVVDGSALFRKWYFEAEVEHIETMTKQTPYLRIGWANSVGFKPFPGSGDKWGCNGVGDDFYSYGFDGKSMFFGGKSRIVGHKLLEKGDVIGCSIDLTIPEIRFSVNGSYMSGSFKKFNTDGYFFPVMSLSAKVSCRFILGGNQGRLRYGPPTGFSAVVEAVNGELGITDCLSFGDLGKNIFCGPQTIFNNLEPFIPTPIDVSTTQLTHHAMEMHQKYAENLHELWAMRKIELGWSYGETRSETSRKHPCLTRFELLPETEKKYNIMLALTTMKTIEALGYHLITDDPPCRLRAVRLAQNFQQSNGYKPGPLDTHEIQLPVELQPLTEALARNTHNIWAKEKIKRGWTFGLSEHVDATQKRSPHLVPYEQVDERIKQANRESAAENIRALQLFGIFLEPPAHEHDEIAEKELRARKDNTRTYRAEATYAVNGGKWYFEFEILTAGYMKIGWMDIGSTPEIQLGADDRSYAFDGYLGRKWHQGAETYGKEWKIGDVVGCFLDLNDRTISFSLNGELLLDPSGSEMAFDNVVCGDGLVPAMTLGSGQRGRLNFGQQSNSLKFFTTCGLQEGYEPFCVNMYRTMPMWFAKQLPRFEDISTLKSGSILEVTRIPATGNSPPCLKILQKVTISEGGPSEKAKMEYIRLSLPVKCNDTFVKNKDKEAIRRQLQDYKPRSQSVVSQIRAPGIPKEFDDNKEKKGFLRSMLGSKDSHESDDDRNRSRTTSKQPSIEGDEPPAVRYVISYFRLLFSFIFSTRSRYSQRRRVLTLMNFGMYSFDESILTWLHVNEEDNHKWQDVLRRSLLELPHEERQIAEEHMRDLNDRHAEKPKKGGILSRLRDSSNTRKNFRDSDRRKEDKAAALRQMKSNSRSFDAGSLDTSTLPTGQKDVLDPIWVLQDQFHEEDTVSGEKQAPHQSLSFLAKLSYNLSLSPYLPKTFSSLSNAAWYSKTDVKFEFSASSEMPLSGPGRQLTIKRGSVKKGKKGKKAEIALEKAMEREKKGSIIPMEAQLDVLQEGDAHALVALKDKVDEYYYGVRIFPGQDTSQVWVGWVTTQYHYYNVHFDGNQGVRKCRFSEADHHGTTVDSVQSQNCYMVNVSELLEKTADVANTKVSGTLIGCIIDTSIGELSFQVGTTDTGVKFKLEPGAMLFPAAFVTPTATDILQFELGRIKYTFPLSAAMFKSCEKSLVPFCPPRLTVEQIESVYWARVPNETLRTTALKLSEVRENEGQCWGEGVARGRSVQRKGGQMGESERQVRRRRTTVLLLFSGWSVLCNDPVRIMSVYIPEKDQSLDILEMIEMPDMLEFHRQTLNLYCKLASHGNHKVAHTLCQHIDEDQIMYAIKSHYLSGPMRQGFHDLLIGIHLMSHTAARNSMAKEYVIPLVPQLQIKNVLDPDSESRYPQITGQSVSMLSQMAAEPVKKHISREEEMKLLPPSVDFDALKKHVMESLQSATHHAVMNCRDLIGGDNTNHFEPLFKLFDQLLVIGLINDEELECLLRLIHPQAFDESYKNGTTQKGLTQLELAEPVKLQLVSILDHLCDIQLRYRIESLVAFTEGFVGELQSDQCKRYMEIKQTDMPPAEAAKKTKEFRCPPKEQMFRLLMCKVKEERDPEFMEEDADVDQCPMAESLQQQLRDFCELLVGKIGNAKEGESEDQLALIESEEGSWVDSFARIVVKVPPPLEEEGMEMQKKGTQNFREIIVTMLREWAQADFIESKDLIRSMFKLLLRQYSGIREIRDAMSQAYVFHERNAADVTDFIVYLIQIRELLTVQFEHTEEAILKRGLWKLMNNRIFFQHPDLMRLLSVHENVMSIMMNILTAQQGTVEHEGDEVKEKAPIKDASEMVVACSRFLCYFCRTSRQNQKAMFEHLSFLLDNATMLLARPSLRGSVPLDVAYSSFMDNNELALALKEEELDKVAVYLSRCGLQPNSELITKGYPDIGWDPVEGERYIDFLRFCVWINGENVEENANLVIRLLIRRPECLGVALKGEGQGLFSAFKEAIALSEDIRLLENDSHPSMLTSGLLGENPTYPSKEIEGEDYIDLGAATLDFYSSLVDLLAKCAPDPMAIQAGKGDSLRARAILRSLISLDDLGQILALRFTIPNLAAPSIEAVRRANAVQASHTQKAVMAHTFAMVASLASEVSNTRRSQTFTSGANLARRGFELINSHLFPFLTPSLSRLPCVEEVDSDDSKSSDYASVHTSFSSGNELFAPKSEKQKAELQLLNEKKYPIVQRRRSSRYNPIDNTGPLPGLLPNHKGSVLLFLDRVYGIDQQDMLFHFLEQSFLPDLRAATMMDSPRALESDTALALNRYLCNSVLPLLTNHSHFFSDAEHHSALLDATLHTVYRMNRLKSLTKNQRDAVSDFLVAITRELPPGMMIKLLKKVINDILTMNDMNVLVPLRLITLHYERCGKYYGSGNHYGVASEQEKRLSMLLFDAIFDTLGSRPYDPELFGKALPCMTAIGSAISPDYSLTSGLEDVRNKRCPLVYKNFVFQKREEEGAWIPRTVDVSRCEINRDLEKMTELFAEHFHDSWASRKLEKGWVHGGLYSRANFTHPRLKPFALLKDFLILSFQEKSFYKERCSECLKALMAWSYSFDMVDRDANDRASAARTLSGTSISNFAPKPIDLSSMTLEKDMVNAAEKMAEHSHLIWAKKVMNDLNTKGGFMPIPLVPWDLLTDFERRKDRFRASEILKFLQYHGYHVNCPKDEQSQNDRMKSEGERSSVEKRFAYNLLEKLITYLEQASLKMKSVKPSQELTRRNSFKKEGQDVKFFEKVVLPLMHAYFNAHKNYFLEGSSIVQTGTASNKEKEMVANLFCRLAALLRIKNRAFGSVAKITVKCLQGLTQALDLRTLVKVNSDIVRTSLLTFFNNCADDLYAAVNELKDGGQYSLIRGQALKSWNSFEFANQMIVPVLTTMFAHLARNHFGTDLLLDDIQAACYKILDSLYMVTGLNSSISHRKFISSESEKHRPGLGQCLAAFASCFPVAFLEPEFNKSNKFSVLAKTQDQSVQVQEMLQNLSTHIPHLEKLLTDLETVANNNTMYSDVPNVYDVDLPLMCSYMAHWFNVGPDGKRDKDDQRASVIQTTSVSCDHINRIFNALLKMIRNHVGIENAPWLCRVNCNFIIFAVQIIQNVTSDPVREFVLPIAERLRRMSEKAYKEEEHMRTHPDDADEGTVAEVITTERSNSTSFNSRTTLASSYTDLHRAQWLKSPTWETDGVYENVAVIFRIWSQSQHFKREELNYVAQFEEDAAAMGGGDMKTGKAAIAERKKKRREGQVSSRGSQKIRISKKKRSKTIIIQDKMKEYFDRNGRPIVSFDTTEKPFVEQICCVSSSDYFDHSIKKDKHAASIVIACLKRLLPVGLNVFGGRELDIVQQSKEKFIQKETEEKIREFIKGLLEIPVKTDPTDKNAWQLSLYRKIGKSQMRGKDEMSQEAVIEKIFNMGQVSAILHVITRTKDRRRRAHHRWKYNRKQHLTQMNNSDTEHPQMQLSQAWKKVVVQLSRVSAWFRCTEYQEGRHLEESAYIAKKANGYFSHHCLSFVQDRIDQLIADICTGIEEEEGPRIEIIMEEGVPIVASSEEPKEKETNPDPLKQLIRCFQRAATSEETAASAIHEDSLYIRFADVMAKSIHIEEEDGDDGEEGEIDQAAKEEQTQALRGEQAVLASRGAAIMCLMYLSASGGEPNEMVAQTLQLGIHLLSGGNVEIQKMLIEYLQLKKDVRFFTSMAGLMNKCSVLNLEMFERQIKAEGLGMGAELASGDNQNLNDADFTCSLFRFLQLTCEGHNLEFQNYLRTQPGHTTSVNLINCTVDYLLRLQESVMDFYWHYSSKEVIDEGGKEYFLRAIQVCSQVFNTLTESIQGPCVGNQMTLANSRLWDAINGFFFLFAHMMEKLYKNSTQLELLREFLNLQKDMIVLMLSMLEGNVLNGSIGKQMVDALVESQPSVEKILKFSDMFLKLKDLTTSQAFQDFDTNQDGWISPKEFQRAMESQKMYTVEDITYLMMCTDVNNDGKVDYMEFTERFHNPARDIGFNLAVLLVNLKEHITNDPRLEKIIEKAQTLLEYFDPFLGRIEIMGSSKRVEKIYFEIQESWLEQWGKQQIRDSKNSFLFNVLQDDGGDQGKLEAFINFCEDTIFEMQHAAAISSGDSDTKMERAIKQRDYFLQQTTASDQISETFKSGYNYGISAASALSPQNITTTIKNVTTSVRQMTWTQLLYSIIILIIRAGLAIGWGGYLLLMTIFRFAYFLTTSSEEEETAKNDSLKEPPKMMNHEYVNIFKIHKYSFVFSHATFSPPIAQEFHHSHVGVDAFGVGMNADHLNVNSLPDFVPPPRPETPETVLSEEEKPLNSEPQSPTSPTAASKAPSIYESIGAPQMVQLQSEADFQQGQYEPKIAESNSTKTKGSILNMLARNFKTIEKITLYLAFFINVILLFHRVDISHTEAAETASEGDDDEDAVESIFITGLQFPYMEYEITGWMLAQVLYWISVLHLSTSFALLVSFYQLKIPLITFKREKEIARKLMFDGCWITEEDSEELGIVDTFMWYLDRIVISAKSFPMMYWDKFVRRKTRSKFKDQVDEETLTSILGEEKMSTDSSYDYRYSCWLWIGVIFTNGQFLYRVGYLLCSACGVFLSPFFYAFHLIDVVLSFPMLKAILQSVTHNLQQLILTIMMTLVVVYLYTVLAFNFFRKFYVQEGEDGEEPDRKCHNMLTCFIYHFYAGVRAGGGIGDELESPYGDDLEYPRMFYDISFFFFVIVILLAIMQGLIIDAFGELRDQQESATEKLESSCFICDIGKETFDRMPRGFEIHTTKEHNFANYLFFLQHLVNKDETEYTGQETYVREKYDNRDWDFFPVGECFVKQYEDQLLQS</sequence>
<evidence type="ECO:0000256" key="7">
    <source>
        <dbReference type="ARBA" id="ARBA00022837"/>
    </source>
</evidence>
<dbReference type="InterPro" id="IPR009460">
    <property type="entry name" value="Ryanrecept_TM4-6"/>
</dbReference>
<dbReference type="InterPro" id="IPR006693">
    <property type="entry name" value="AB_hydrolase_lipase"/>
</dbReference>
<dbReference type="InterPro" id="IPR018247">
    <property type="entry name" value="EF_Hand_1_Ca_BS"/>
</dbReference>
<feature type="region of interest" description="Disordered" evidence="15">
    <location>
        <begin position="4917"/>
        <end position="4938"/>
    </location>
</feature>
<evidence type="ECO:0000256" key="16">
    <source>
        <dbReference type="SAM" id="Phobius"/>
    </source>
</evidence>
<feature type="chain" id="PRO_5002732911" evidence="17">
    <location>
        <begin position="17"/>
        <end position="6513"/>
    </location>
</feature>
<comment type="subcellular location">
    <subcellularLocation>
        <location evidence="1">Sarcoplasmic reticulum membrane</location>
        <topology evidence="1">Multi-pass membrane protein</topology>
    </subcellularLocation>
</comment>
<dbReference type="eggNOG" id="KOG2624">
    <property type="taxonomic scope" value="Eukaryota"/>
</dbReference>
<proteinExistence type="predicted"/>
<keyword evidence="11 16" id="KW-0472">Membrane</keyword>
<evidence type="ECO:0000259" key="20">
    <source>
        <dbReference type="PROSITE" id="PS50919"/>
    </source>
</evidence>
<evidence type="ECO:0000256" key="17">
    <source>
        <dbReference type="SAM" id="SignalP"/>
    </source>
</evidence>
<dbReference type="CDD" id="cd12879">
    <property type="entry name" value="SPRY3_RyR"/>
    <property type="match status" value="1"/>
</dbReference>
<dbReference type="Gene3D" id="3.40.50.1820">
    <property type="entry name" value="alpha/beta hydrolase"/>
    <property type="match status" value="1"/>
</dbReference>
<dbReference type="CDD" id="cd12877">
    <property type="entry name" value="SPRY1_RyR"/>
    <property type="match status" value="1"/>
</dbReference>
<evidence type="ECO:0000256" key="1">
    <source>
        <dbReference type="ARBA" id="ARBA00004326"/>
    </source>
</evidence>
<evidence type="ECO:0000256" key="14">
    <source>
        <dbReference type="ARBA" id="ARBA00036634"/>
    </source>
</evidence>
<reference evidence="21 22" key="2">
    <citation type="journal article" date="2011" name="PLoS Genet.">
        <title>Caenorhabditis briggsae recombinant inbred line genotypes reveal inter-strain incompatibility and the evolution of recombination.</title>
        <authorList>
            <person name="Ross J.A."/>
            <person name="Koboldt D.C."/>
            <person name="Staisch J.E."/>
            <person name="Chamberlin H.M."/>
            <person name="Gupta B.P."/>
            <person name="Miller R.D."/>
            <person name="Baird S.E."/>
            <person name="Haag E.S."/>
        </authorList>
    </citation>
    <scope>NUCLEOTIDE SEQUENCE [LARGE SCALE GENOMIC DNA]</scope>
    <source>
        <strain evidence="21 22">AF16</strain>
    </source>
</reference>
<dbReference type="Pfam" id="PF00520">
    <property type="entry name" value="Ion_trans"/>
    <property type="match status" value="1"/>
</dbReference>
<keyword evidence="22" id="KW-1185">Reference proteome</keyword>
<evidence type="ECO:0000256" key="9">
    <source>
        <dbReference type="ARBA" id="ARBA00022989"/>
    </source>
</evidence>
<dbReference type="InterPro" id="IPR002048">
    <property type="entry name" value="EF_hand_dom"/>
</dbReference>
<feature type="compositionally biased region" description="Low complexity" evidence="15">
    <location>
        <begin position="30"/>
        <end position="44"/>
    </location>
</feature>
<dbReference type="PROSITE" id="PS00018">
    <property type="entry name" value="EF_HAND_1"/>
    <property type="match status" value="2"/>
</dbReference>
<dbReference type="PANTHER" id="PTHR46399:SF8">
    <property type="entry name" value="B30.2_SPRY DOMAIN-CONTAINING PROTEIN"/>
    <property type="match status" value="1"/>
</dbReference>
<keyword evidence="6" id="KW-0677">Repeat</keyword>
<dbReference type="GO" id="GO:0005509">
    <property type="term" value="F:calcium ion binding"/>
    <property type="evidence" value="ECO:0007669"/>
    <property type="project" value="InterPro"/>
</dbReference>
<dbReference type="SMART" id="SM00472">
    <property type="entry name" value="MIR"/>
    <property type="match status" value="4"/>
</dbReference>
<dbReference type="FunFam" id="1.10.287.70:FF:000017">
    <property type="entry name" value="ryanodine receptor isoform X2"/>
    <property type="match status" value="1"/>
</dbReference>
<dbReference type="InterPro" id="IPR035762">
    <property type="entry name" value="SPRY3_RyR"/>
</dbReference>
<dbReference type="SUPFAM" id="SSF82109">
    <property type="entry name" value="MIR domain"/>
    <property type="match status" value="2"/>
</dbReference>
<keyword evidence="4" id="KW-0107">Calcium channel</keyword>
<evidence type="ECO:0000256" key="4">
    <source>
        <dbReference type="ARBA" id="ARBA00022673"/>
    </source>
</evidence>
<dbReference type="FunFam" id="1.10.490.160:FF:000003">
    <property type="entry name" value="Ryanodine receptor, isoform E"/>
    <property type="match status" value="1"/>
</dbReference>
<feature type="transmembrane region" description="Helical" evidence="16">
    <location>
        <begin position="813"/>
        <end position="834"/>
    </location>
</feature>
<feature type="transmembrane region" description="Helical" evidence="16">
    <location>
        <begin position="6307"/>
        <end position="6332"/>
    </location>
</feature>
<feature type="compositionally biased region" description="Polar residues" evidence="15">
    <location>
        <begin position="2516"/>
        <end position="2535"/>
    </location>
</feature>
<dbReference type="Gene3D" id="1.10.287.70">
    <property type="match status" value="1"/>
</dbReference>
<dbReference type="PROSITE" id="PS50919">
    <property type="entry name" value="MIR"/>
    <property type="match status" value="1"/>
</dbReference>
<evidence type="ECO:0000259" key="18">
    <source>
        <dbReference type="PROSITE" id="PS50188"/>
    </source>
</evidence>
<evidence type="ECO:0000256" key="8">
    <source>
        <dbReference type="ARBA" id="ARBA00022951"/>
    </source>
</evidence>
<dbReference type="CDD" id="cd23278">
    <property type="entry name" value="beta-trefoil_MIR_RyR"/>
    <property type="match status" value="1"/>
</dbReference>
<dbReference type="InParanoid" id="A8XUM8"/>
<dbReference type="FunFam" id="2.80.10.50:FF:000021">
    <property type="entry name" value="Ryanodine receptor, isoform F"/>
    <property type="match status" value="1"/>
</dbReference>
<dbReference type="FunFam" id="1.10.490.160:FF:000006">
    <property type="entry name" value="Protein CBR-LIPL-6"/>
    <property type="match status" value="2"/>
</dbReference>
<dbReference type="Gene3D" id="2.80.10.50">
    <property type="match status" value="2"/>
</dbReference>
<dbReference type="Gene3D" id="1.25.10.30">
    <property type="entry name" value="IP3 receptor type 1 binding core, RIH domain"/>
    <property type="match status" value="1"/>
</dbReference>
<feature type="transmembrane region" description="Helical" evidence="16">
    <location>
        <begin position="846"/>
        <end position="866"/>
    </location>
</feature>
<organism evidence="21 22">
    <name type="scientific">Caenorhabditis briggsae</name>
    <dbReference type="NCBI Taxonomy" id="6238"/>
    <lineage>
        <taxon>Eukaryota</taxon>
        <taxon>Metazoa</taxon>
        <taxon>Ecdysozoa</taxon>
        <taxon>Nematoda</taxon>
        <taxon>Chromadorea</taxon>
        <taxon>Rhabditida</taxon>
        <taxon>Rhabditina</taxon>
        <taxon>Rhabditomorpha</taxon>
        <taxon>Rhabditoidea</taxon>
        <taxon>Rhabditidae</taxon>
        <taxon>Peloderinae</taxon>
        <taxon>Caenorhabditis</taxon>
    </lineage>
</organism>
<keyword evidence="3" id="KW-0109">Calcium transport</keyword>
<dbReference type="InterPro" id="IPR015925">
    <property type="entry name" value="Ryanodine_IP3_receptor"/>
</dbReference>
<dbReference type="OMA" id="ELKAMCQ"/>
<reference evidence="21 22" key="1">
    <citation type="journal article" date="2003" name="PLoS Biol.">
        <title>The genome sequence of Caenorhabditis briggsae: a platform for comparative genomics.</title>
        <authorList>
            <person name="Stein L.D."/>
            <person name="Bao Z."/>
            <person name="Blasiar D."/>
            <person name="Blumenthal T."/>
            <person name="Brent M.R."/>
            <person name="Chen N."/>
            <person name="Chinwalla A."/>
            <person name="Clarke L."/>
            <person name="Clee C."/>
            <person name="Coghlan A."/>
            <person name="Coulson A."/>
            <person name="D'Eustachio P."/>
            <person name="Fitch D.H."/>
            <person name="Fulton L.A."/>
            <person name="Fulton R.E."/>
            <person name="Griffiths-Jones S."/>
            <person name="Harris T.W."/>
            <person name="Hillier L.W."/>
            <person name="Kamath R."/>
            <person name="Kuwabara P.E."/>
            <person name="Mardis E.R."/>
            <person name="Marra M.A."/>
            <person name="Miner T.L."/>
            <person name="Minx P."/>
            <person name="Mullikin J.C."/>
            <person name="Plumb R.W."/>
            <person name="Rogers J."/>
            <person name="Schein J.E."/>
            <person name="Sohrmann M."/>
            <person name="Spieth J."/>
            <person name="Stajich J.E."/>
            <person name="Wei C."/>
            <person name="Willey D."/>
            <person name="Wilson R.K."/>
            <person name="Durbin R."/>
            <person name="Waterston R.H."/>
        </authorList>
    </citation>
    <scope>NUCLEOTIDE SEQUENCE [LARGE SCALE GENOMIC DNA]</scope>
    <source>
        <strain evidence="21 22">AF16</strain>
    </source>
</reference>
<dbReference type="GO" id="GO:0006874">
    <property type="term" value="P:intracellular calcium ion homeostasis"/>
    <property type="evidence" value="ECO:0007669"/>
    <property type="project" value="InterPro"/>
</dbReference>
<dbReference type="Pfam" id="PF08454">
    <property type="entry name" value="RIH_assoc"/>
    <property type="match status" value="1"/>
</dbReference>
<feature type="domain" description="MIR" evidence="20">
    <location>
        <begin position="1090"/>
        <end position="1144"/>
    </location>
</feature>
<dbReference type="Pfam" id="PF02815">
    <property type="entry name" value="MIR"/>
    <property type="match status" value="1"/>
</dbReference>
<keyword evidence="12" id="KW-1071">Ligand-gated ion channel</keyword>
<dbReference type="Pfam" id="PF06459">
    <property type="entry name" value="RR_TM4-6"/>
    <property type="match status" value="1"/>
</dbReference>
<feature type="domain" description="B30.2/SPRY" evidence="18">
    <location>
        <begin position="1579"/>
        <end position="1800"/>
    </location>
</feature>
<dbReference type="STRING" id="6238.A8XUM8"/>
<dbReference type="GO" id="GO:0005219">
    <property type="term" value="F:ryanodine-sensitive calcium-release channel activity"/>
    <property type="evidence" value="ECO:0007669"/>
    <property type="project" value="InterPro"/>
</dbReference>
<protein>
    <submittedName>
        <fullName evidence="21">Protein CBR-LIPL-6</fullName>
    </submittedName>
</protein>
<feature type="transmembrane region" description="Helical" evidence="16">
    <location>
        <begin position="6127"/>
        <end position="6149"/>
    </location>
</feature>
<dbReference type="Pfam" id="PF02026">
    <property type="entry name" value="RyR"/>
    <property type="match status" value="4"/>
</dbReference>
<evidence type="ECO:0000256" key="11">
    <source>
        <dbReference type="ARBA" id="ARBA00023136"/>
    </source>
</evidence>
<evidence type="ECO:0000259" key="19">
    <source>
        <dbReference type="PROSITE" id="PS50222"/>
    </source>
</evidence>
<dbReference type="Pfam" id="PF04083">
    <property type="entry name" value="Abhydro_lipase"/>
    <property type="match status" value="1"/>
</dbReference>
<feature type="region of interest" description="Disordered" evidence="15">
    <location>
        <begin position="2468"/>
        <end position="2535"/>
    </location>
</feature>
<dbReference type="Pfam" id="PF00561">
    <property type="entry name" value="Abhydrolase_1"/>
    <property type="match status" value="1"/>
</dbReference>
<dbReference type="ESTHER" id="caebr-a8xum8">
    <property type="family name" value="Acidic_Lipase"/>
</dbReference>
<keyword evidence="5 16" id="KW-0812">Transmembrane</keyword>
<dbReference type="InterPro" id="IPR035910">
    <property type="entry name" value="RyR/IP3R_RIH_dom_sf"/>
</dbReference>
<keyword evidence="10" id="KW-0406">Ion transport</keyword>
<dbReference type="InterPro" id="IPR035761">
    <property type="entry name" value="SPRY1_RyR"/>
</dbReference>
<feature type="region of interest" description="Disordered" evidence="15">
    <location>
        <begin position="2355"/>
        <end position="2385"/>
    </location>
</feature>
<keyword evidence="13" id="KW-0407">Ion channel</keyword>
<dbReference type="InterPro" id="IPR035764">
    <property type="entry name" value="SPRY2_RyR"/>
</dbReference>
<dbReference type="InterPro" id="IPR000699">
    <property type="entry name" value="RIH_dom"/>
</dbReference>
<dbReference type="FunCoup" id="A8XUM8">
    <property type="interactions" value="1055"/>
</dbReference>
<feature type="transmembrane region" description="Helical" evidence="16">
    <location>
        <begin position="935"/>
        <end position="957"/>
    </location>
</feature>
<evidence type="ECO:0000313" key="21">
    <source>
        <dbReference type="EMBL" id="CAP36353.2"/>
    </source>
</evidence>
<feature type="transmembrane region" description="Helical" evidence="16">
    <location>
        <begin position="643"/>
        <end position="663"/>
    </location>
</feature>
<keyword evidence="17" id="KW-0732">Signal</keyword>
<dbReference type="InterPro" id="IPR016093">
    <property type="entry name" value="MIR_motif"/>
</dbReference>
<dbReference type="InterPro" id="IPR048581">
    <property type="entry name" value="RYDR_Jsol"/>
</dbReference>
<evidence type="ECO:0000256" key="13">
    <source>
        <dbReference type="ARBA" id="ARBA00023303"/>
    </source>
</evidence>
<feature type="compositionally biased region" description="Polar residues" evidence="15">
    <location>
        <begin position="5994"/>
        <end position="6004"/>
    </location>
</feature>
<evidence type="ECO:0000256" key="15">
    <source>
        <dbReference type="SAM" id="MobiDB-lite"/>
    </source>
</evidence>
<dbReference type="Gene3D" id="6.20.350.10">
    <property type="match status" value="1"/>
</dbReference>
<evidence type="ECO:0000313" key="22">
    <source>
        <dbReference type="Proteomes" id="UP000008549"/>
    </source>
</evidence>
<dbReference type="CDD" id="cd12878">
    <property type="entry name" value="SPRY2_RyR"/>
    <property type="match status" value="1"/>
</dbReference>
<dbReference type="Pfam" id="PF13499">
    <property type="entry name" value="EF-hand_7"/>
    <property type="match status" value="1"/>
</dbReference>
<dbReference type="Pfam" id="PF00622">
    <property type="entry name" value="SPRY"/>
    <property type="match status" value="3"/>
</dbReference>
<dbReference type="CDD" id="cd00051">
    <property type="entry name" value="EFh"/>
    <property type="match status" value="1"/>
</dbReference>
<accession>A8XUM8</accession>
<dbReference type="SUPFAM" id="SSF53474">
    <property type="entry name" value="alpha/beta-Hydrolases"/>
    <property type="match status" value="1"/>
</dbReference>
<keyword evidence="7" id="KW-0106">Calcium</keyword>
<dbReference type="Pfam" id="PF08709">
    <property type="entry name" value="Ins145_P3_rec"/>
    <property type="match status" value="1"/>
</dbReference>
<feature type="domain" description="EF-hand" evidence="19">
    <location>
        <begin position="5605"/>
        <end position="5640"/>
    </location>
</feature>
<feature type="compositionally biased region" description="Basic and acidic residues" evidence="15">
    <location>
        <begin position="2361"/>
        <end position="2372"/>
    </location>
</feature>
<dbReference type="EMBL" id="HE601047">
    <property type="protein sequence ID" value="CAP36353.2"/>
    <property type="molecule type" value="Genomic_DNA"/>
</dbReference>
<feature type="transmembrane region" description="Helical" evidence="16">
    <location>
        <begin position="6064"/>
        <end position="6081"/>
    </location>
</feature>
<dbReference type="Gene3D" id="1.10.490.160">
    <property type="match status" value="2"/>
</dbReference>
<dbReference type="eggNOG" id="KOG2243">
    <property type="taxonomic scope" value="Eukaryota"/>
</dbReference>
<gene>
    <name evidence="23" type="primary">unc-68</name>
    <name evidence="21" type="synonym">Cbr-lipl-6</name>
    <name evidence="23" type="ORF">CBG19042</name>
    <name evidence="21" type="ORF">CBG_19042</name>
</gene>
<dbReference type="SUPFAM" id="SSF100909">
    <property type="entry name" value="IP3 receptor type 1 binding core, domain 2"/>
    <property type="match status" value="1"/>
</dbReference>
<dbReference type="InterPro" id="IPR013320">
    <property type="entry name" value="ConA-like_dom_sf"/>
</dbReference>
<feature type="domain" description="B30.2/SPRY" evidence="18">
    <location>
        <begin position="2029"/>
        <end position="2211"/>
    </location>
</feature>
<evidence type="ECO:0000256" key="12">
    <source>
        <dbReference type="ARBA" id="ARBA00023286"/>
    </source>
</evidence>